<evidence type="ECO:0000313" key="1">
    <source>
        <dbReference type="Proteomes" id="UP000887579"/>
    </source>
</evidence>
<proteinExistence type="predicted"/>
<organism evidence="1 2">
    <name type="scientific">Panagrolaimus sp. ES5</name>
    <dbReference type="NCBI Taxonomy" id="591445"/>
    <lineage>
        <taxon>Eukaryota</taxon>
        <taxon>Metazoa</taxon>
        <taxon>Ecdysozoa</taxon>
        <taxon>Nematoda</taxon>
        <taxon>Chromadorea</taxon>
        <taxon>Rhabditida</taxon>
        <taxon>Tylenchina</taxon>
        <taxon>Panagrolaimomorpha</taxon>
        <taxon>Panagrolaimoidea</taxon>
        <taxon>Panagrolaimidae</taxon>
        <taxon>Panagrolaimus</taxon>
    </lineage>
</organism>
<dbReference type="WBParaSite" id="ES5_v2.g17816.t1">
    <property type="protein sequence ID" value="ES5_v2.g17816.t1"/>
    <property type="gene ID" value="ES5_v2.g17816"/>
</dbReference>
<reference evidence="2" key="1">
    <citation type="submission" date="2022-11" db="UniProtKB">
        <authorList>
            <consortium name="WormBaseParasite"/>
        </authorList>
    </citation>
    <scope>IDENTIFICATION</scope>
</reference>
<name>A0AC34FKE5_9BILA</name>
<protein>
    <submittedName>
        <fullName evidence="2">Sulfatase N-terminal domain-containing protein</fullName>
    </submittedName>
</protein>
<accession>A0AC34FKE5</accession>
<dbReference type="Proteomes" id="UP000887579">
    <property type="component" value="Unplaced"/>
</dbReference>
<evidence type="ECO:0000313" key="2">
    <source>
        <dbReference type="WBParaSite" id="ES5_v2.g17816.t1"/>
    </source>
</evidence>
<sequence length="511" mass="59192">MSYGRWIKVINGTKPECDVIEVECKSFKNNEVEIFYQYLHAQIYRNTTKIPLPSLPKPPEKYDVHIIILDSVGRTQFIRSMPKTLQILRGEYEAVPFRHLNKIGLNSRPNGNALLLGKALKPIPKSPFSRGYPSDFPNDNCKTYLDNEQFIGFRYQDDGYVTMMAEDWSRGVFTYPNCHGFQKTPMDHYMKPFQRICKRSKTINKIIHLDSCREPHHDIMDYLKNFVKAYPDKPKFSLSWMSRLTHDQQNALSSSDDYFYRFFKYNQKDFENSFVFFMGDHGLRYGKVREKLIGEIEDNNPFLYISAPKLLRNNPKLMLQLKDNSKELITHYDIYATLNEIAQPKNPRIVEPLLHGASLFHPLPYPRTCDSLRIPFEYCICRAQKTLLPKNNTIGIAAAKIMIDQINFELSTSNETSNICSKLSLDESAEIKVEDYGGEQALRINKITFSTIPGNALFWGVISYDPSNENIEIISSKFPRLNSYGRQAKCAKKSSLASYCYCFNESVLKFL</sequence>